<dbReference type="Proteomes" id="UP000295238">
    <property type="component" value="Unassembled WGS sequence"/>
</dbReference>
<proteinExistence type="predicted"/>
<comment type="caution">
    <text evidence="3">The sequence shown here is derived from an EMBL/GenBank/DDBJ whole genome shotgun (WGS) entry which is preliminary data.</text>
</comment>
<evidence type="ECO:0000313" key="4">
    <source>
        <dbReference type="Proteomes" id="UP000295238"/>
    </source>
</evidence>
<dbReference type="InterPro" id="IPR013216">
    <property type="entry name" value="Methyltransf_11"/>
</dbReference>
<dbReference type="SUPFAM" id="SSF53335">
    <property type="entry name" value="S-adenosyl-L-methionine-dependent methyltransferases"/>
    <property type="match status" value="1"/>
</dbReference>
<dbReference type="AlphaFoldDB" id="A0A4R5UMN7"/>
<dbReference type="OrthoDB" id="9803855at2"/>
<dbReference type="Gene3D" id="3.40.50.150">
    <property type="entry name" value="Vaccinia Virus protein VP39"/>
    <property type="match status" value="1"/>
</dbReference>
<dbReference type="CDD" id="cd02440">
    <property type="entry name" value="AdoMet_MTases"/>
    <property type="match status" value="1"/>
</dbReference>
<keyword evidence="3" id="KW-0808">Transferase</keyword>
<protein>
    <submittedName>
        <fullName evidence="3">Class I SAM-dependent methyltransferase</fullName>
    </submittedName>
</protein>
<reference evidence="3 4" key="1">
    <citation type="submission" date="2019-03" db="EMBL/GenBank/DDBJ databases">
        <title>Rhizobium sp. nov., an bacterium isolated from biocrust in Mu Us Desert.</title>
        <authorList>
            <person name="Lixiong L."/>
        </authorList>
    </citation>
    <scope>NUCLEOTIDE SEQUENCE [LARGE SCALE GENOMIC DNA]</scope>
    <source>
        <strain evidence="3 4">SPY-1</strain>
    </source>
</reference>
<evidence type="ECO:0000256" key="1">
    <source>
        <dbReference type="SAM" id="MobiDB-lite"/>
    </source>
</evidence>
<dbReference type="InterPro" id="IPR029063">
    <property type="entry name" value="SAM-dependent_MTases_sf"/>
</dbReference>
<organism evidence="3 4">
    <name type="scientific">Rhizobium deserti</name>
    <dbReference type="NCBI Taxonomy" id="2547961"/>
    <lineage>
        <taxon>Bacteria</taxon>
        <taxon>Pseudomonadati</taxon>
        <taxon>Pseudomonadota</taxon>
        <taxon>Alphaproteobacteria</taxon>
        <taxon>Hyphomicrobiales</taxon>
        <taxon>Rhizobiaceae</taxon>
        <taxon>Rhizobium/Agrobacterium group</taxon>
        <taxon>Rhizobium</taxon>
    </lineage>
</organism>
<dbReference type="RefSeq" id="WP_133314585.1">
    <property type="nucleotide sequence ID" value="NZ_SMTL01000001.1"/>
</dbReference>
<evidence type="ECO:0000259" key="2">
    <source>
        <dbReference type="Pfam" id="PF08241"/>
    </source>
</evidence>
<evidence type="ECO:0000313" key="3">
    <source>
        <dbReference type="EMBL" id="TDK39136.1"/>
    </source>
</evidence>
<feature type="domain" description="Methyltransferase type 11" evidence="2">
    <location>
        <begin position="88"/>
        <end position="137"/>
    </location>
</feature>
<sequence length="216" mass="24480">MSGFFHQFGQRKAKNEGGHLTPEPYEPQVRVEDVFYQRLVDADRQRVLEVGTLQAVPGRSTHSMSLFPSVQPKNYVRLDIIDGPDVDVVGDLHKLPNDWNNRFDCFVAHAVFEHLERPWIAAKEVARVLAPGGRFLVKTHQCFPIHGYPSDFFRFSDAALRLIFEDAGLVVDACGYDYRCMIIPPKEIVPEAHLSGWNKEFPSYIHVGATGYKPIG</sequence>
<accession>A0A4R5UMN7</accession>
<keyword evidence="4" id="KW-1185">Reference proteome</keyword>
<dbReference type="GO" id="GO:0008757">
    <property type="term" value="F:S-adenosylmethionine-dependent methyltransferase activity"/>
    <property type="evidence" value="ECO:0007669"/>
    <property type="project" value="InterPro"/>
</dbReference>
<dbReference type="Pfam" id="PF08241">
    <property type="entry name" value="Methyltransf_11"/>
    <property type="match status" value="1"/>
</dbReference>
<name>A0A4R5UMN7_9HYPH</name>
<keyword evidence="3" id="KW-0489">Methyltransferase</keyword>
<dbReference type="GO" id="GO:0032259">
    <property type="term" value="P:methylation"/>
    <property type="evidence" value="ECO:0007669"/>
    <property type="project" value="UniProtKB-KW"/>
</dbReference>
<dbReference type="EMBL" id="SMTL01000001">
    <property type="protein sequence ID" value="TDK39136.1"/>
    <property type="molecule type" value="Genomic_DNA"/>
</dbReference>
<feature type="region of interest" description="Disordered" evidence="1">
    <location>
        <begin position="1"/>
        <end position="24"/>
    </location>
</feature>
<gene>
    <name evidence="3" type="ORF">E2F50_03125</name>
</gene>